<dbReference type="PROSITE" id="PS51007">
    <property type="entry name" value="CYTC"/>
    <property type="match status" value="1"/>
</dbReference>
<gene>
    <name evidence="6" type="ORF">DBZ36_20340</name>
</gene>
<keyword evidence="3 4" id="KW-0408">Iron</keyword>
<dbReference type="PIRSF" id="PIRSF028099">
    <property type="entry name" value="DUF1111"/>
    <property type="match status" value="1"/>
</dbReference>
<organism evidence="6 7">
    <name type="scientific">Alginatibacterium sediminis</name>
    <dbReference type="NCBI Taxonomy" id="2164068"/>
    <lineage>
        <taxon>Bacteria</taxon>
        <taxon>Pseudomonadati</taxon>
        <taxon>Pseudomonadota</taxon>
        <taxon>Gammaproteobacteria</taxon>
        <taxon>Alteromonadales</taxon>
        <taxon>Alteromonadaceae</taxon>
        <taxon>Alginatibacterium</taxon>
    </lineage>
</organism>
<evidence type="ECO:0000256" key="1">
    <source>
        <dbReference type="ARBA" id="ARBA00022617"/>
    </source>
</evidence>
<dbReference type="AlphaFoldDB" id="A0A420E5N3"/>
<dbReference type="EMBL" id="RAQO01000013">
    <property type="protein sequence ID" value="RKF12837.1"/>
    <property type="molecule type" value="Genomic_DNA"/>
</dbReference>
<dbReference type="InterPro" id="IPR036909">
    <property type="entry name" value="Cyt_c-like_dom_sf"/>
</dbReference>
<keyword evidence="7" id="KW-1185">Reference proteome</keyword>
<protein>
    <submittedName>
        <fullName evidence="6">Thiol oxidoreductase</fullName>
    </submittedName>
</protein>
<evidence type="ECO:0000256" key="4">
    <source>
        <dbReference type="PROSITE-ProRule" id="PRU00433"/>
    </source>
</evidence>
<evidence type="ECO:0000313" key="7">
    <source>
        <dbReference type="Proteomes" id="UP000286482"/>
    </source>
</evidence>
<dbReference type="GO" id="GO:0046872">
    <property type="term" value="F:metal ion binding"/>
    <property type="evidence" value="ECO:0007669"/>
    <property type="project" value="UniProtKB-KW"/>
</dbReference>
<name>A0A420E5N3_9ALTE</name>
<dbReference type="OrthoDB" id="9805202at2"/>
<dbReference type="InterPro" id="IPR009056">
    <property type="entry name" value="Cyt_c-like_dom"/>
</dbReference>
<dbReference type="InterPro" id="IPR051395">
    <property type="entry name" value="Cytochrome_c_Peroxidase/MauG"/>
</dbReference>
<reference evidence="6 7" key="1">
    <citation type="submission" date="2018-09" db="EMBL/GenBank/DDBJ databases">
        <authorList>
            <person name="Wang Z."/>
        </authorList>
    </citation>
    <scope>NUCLEOTIDE SEQUENCE [LARGE SCALE GENOMIC DNA]</scope>
    <source>
        <strain evidence="6 7">ALS 81</strain>
    </source>
</reference>
<dbReference type="PANTHER" id="PTHR30600">
    <property type="entry name" value="CYTOCHROME C PEROXIDASE-RELATED"/>
    <property type="match status" value="1"/>
</dbReference>
<dbReference type="Proteomes" id="UP000286482">
    <property type="component" value="Unassembled WGS sequence"/>
</dbReference>
<dbReference type="Pfam" id="PF06537">
    <property type="entry name" value="DHOR"/>
    <property type="match status" value="2"/>
</dbReference>
<comment type="caution">
    <text evidence="6">The sequence shown here is derived from an EMBL/GenBank/DDBJ whole genome shotgun (WGS) entry which is preliminary data.</text>
</comment>
<keyword evidence="1 4" id="KW-0349">Heme</keyword>
<dbReference type="GO" id="GO:0009055">
    <property type="term" value="F:electron transfer activity"/>
    <property type="evidence" value="ECO:0007669"/>
    <property type="project" value="InterPro"/>
</dbReference>
<dbReference type="GO" id="GO:0020037">
    <property type="term" value="F:heme binding"/>
    <property type="evidence" value="ECO:0007669"/>
    <property type="project" value="InterPro"/>
</dbReference>
<evidence type="ECO:0000259" key="5">
    <source>
        <dbReference type="PROSITE" id="PS51007"/>
    </source>
</evidence>
<feature type="domain" description="Cytochrome c" evidence="5">
    <location>
        <begin position="321"/>
        <end position="453"/>
    </location>
</feature>
<dbReference type="GO" id="GO:0004130">
    <property type="term" value="F:cytochrome-c peroxidase activity"/>
    <property type="evidence" value="ECO:0007669"/>
    <property type="project" value="TreeGrafter"/>
</dbReference>
<keyword evidence="2 4" id="KW-0479">Metal-binding</keyword>
<dbReference type="SUPFAM" id="SSF46626">
    <property type="entry name" value="Cytochrome c"/>
    <property type="match status" value="1"/>
</dbReference>
<accession>A0A420E5N3</accession>
<evidence type="ECO:0000256" key="2">
    <source>
        <dbReference type="ARBA" id="ARBA00022723"/>
    </source>
</evidence>
<sequence length="453" mass="49305">MVLCAISVTAIAQPQLAGGATTTVQQDHNAFSQPASNLDFSGRLEFSTGNSFFRNPWVAAPATTIARDGLGPLFNTNSCQSCHIKDGRGRAAAVGSSNAVSMLVRVSVPATNAEQEQQQLKLGPLPEPNYGGQIQDQSLSGHHSEARVRIEYGTKSVDLNGSAPAKLRVPKLVVDQLGYQDMHPETLFSVRVAPPMIGLGLLESIAEEDILKNTDPLDNNKDGISGQANWVWDAKTQQHSLGRFGWKAGQPNLNQQNAAAFSGDLGLTTSMFGSDDCRTSQTNCISAVNGGTPEVSDKILAMVEFYTQHLAVPMRRDVDSQSVMQGEKLFTQANCVACHQPSFVTQKREDRPALSEQVIYPYTDLLLHDMGDDLSDNRPEFAASGNQWRTPPLWGIGLTQSVNGHSELLHDGRARNVEEAILWHGGEAAPSQQFFRELEPKQRQQLVDFVNSL</sequence>
<dbReference type="PANTHER" id="PTHR30600:SF4">
    <property type="entry name" value="CYTOCHROME C DOMAIN-CONTAINING PROTEIN"/>
    <property type="match status" value="1"/>
</dbReference>
<dbReference type="InterPro" id="IPR010538">
    <property type="entry name" value="DHOR"/>
</dbReference>
<dbReference type="Gene3D" id="1.10.760.10">
    <property type="entry name" value="Cytochrome c-like domain"/>
    <property type="match status" value="1"/>
</dbReference>
<proteinExistence type="predicted"/>
<evidence type="ECO:0000313" key="6">
    <source>
        <dbReference type="EMBL" id="RKF12837.1"/>
    </source>
</evidence>
<evidence type="ECO:0000256" key="3">
    <source>
        <dbReference type="ARBA" id="ARBA00023004"/>
    </source>
</evidence>